<dbReference type="EMBL" id="LR796265">
    <property type="protein sequence ID" value="CAB4132630.1"/>
    <property type="molecule type" value="Genomic_DNA"/>
</dbReference>
<protein>
    <submittedName>
        <fullName evidence="1">Essential recombination function protein</fullName>
    </submittedName>
</protein>
<dbReference type="Pfam" id="PF04404">
    <property type="entry name" value="ERF"/>
    <property type="match status" value="1"/>
</dbReference>
<name>A0A6J5LI30_9CAUD</name>
<gene>
    <name evidence="1" type="ORF">UFOVP255_38</name>
</gene>
<proteinExistence type="predicted"/>
<reference evidence="1" key="1">
    <citation type="submission" date="2020-04" db="EMBL/GenBank/DDBJ databases">
        <authorList>
            <person name="Chiriac C."/>
            <person name="Salcher M."/>
            <person name="Ghai R."/>
            <person name="Kavagutti S V."/>
        </authorList>
    </citation>
    <scope>NUCLEOTIDE SEQUENCE</scope>
</reference>
<accession>A0A6J5LI30</accession>
<sequence length="212" mass="23287">MKTSEQINEIIAALSKLQSENKGASLEGTNSHFKSKYIKFEDAWNAIKESLGKYSLSIVQELTSGDTSVCVTTLVAHSSGQWIEFGPLSIPFAKKDAHGIGSACSYAKRYALCAAIGIVAGEEDDDGNGAVQPPAVQPPKEEIAPFVGLSIEQQTEIEQWLDDDMELLSRIIQAYDLQYKKMNPPRSVKNLGDISETRFEHIVKQIKAKRGL</sequence>
<organism evidence="1">
    <name type="scientific">uncultured Caudovirales phage</name>
    <dbReference type="NCBI Taxonomy" id="2100421"/>
    <lineage>
        <taxon>Viruses</taxon>
        <taxon>Duplodnaviria</taxon>
        <taxon>Heunggongvirae</taxon>
        <taxon>Uroviricota</taxon>
        <taxon>Caudoviricetes</taxon>
        <taxon>Peduoviridae</taxon>
        <taxon>Maltschvirus</taxon>
        <taxon>Maltschvirus maltsch</taxon>
    </lineage>
</organism>
<dbReference type="InterPro" id="IPR007499">
    <property type="entry name" value="ERF_bacteria_virus"/>
</dbReference>
<evidence type="ECO:0000313" key="1">
    <source>
        <dbReference type="EMBL" id="CAB4132630.1"/>
    </source>
</evidence>